<reference evidence="2" key="1">
    <citation type="journal article" date="2021" name="Proc. Natl. Acad. Sci. U.S.A.">
        <title>A Catalog of Tens of Thousands of Viruses from Human Metagenomes Reveals Hidden Associations with Chronic Diseases.</title>
        <authorList>
            <person name="Tisza M.J."/>
            <person name="Buck C.B."/>
        </authorList>
    </citation>
    <scope>NUCLEOTIDE SEQUENCE</scope>
    <source>
        <strain evidence="2">CtjfQ5</strain>
    </source>
</reference>
<dbReference type="EMBL" id="BK014655">
    <property type="protein sequence ID" value="DAD66177.1"/>
    <property type="molecule type" value="Genomic_DNA"/>
</dbReference>
<proteinExistence type="predicted"/>
<sequence length="156" mass="16310">MGGEFVATIRSQMVLNDGISGVLKRITNGLSTTLNAFEQVQRASGRAVDVTQIQAARAALAEANRDVDNMAEAYRRAAQQEEVLNKGLRNGASAADGLLGKVKGIVTTLAAGAGAKAALGLPDQLASSSPPPVAYCRRRRLRRRAGAENHGLSAEV</sequence>
<accession>A0A8S5L8G3</accession>
<name>A0A8S5L8G3_9CAUD</name>
<evidence type="ECO:0000256" key="1">
    <source>
        <dbReference type="SAM" id="Coils"/>
    </source>
</evidence>
<organism evidence="2">
    <name type="scientific">Siphoviridae sp. ctjfQ5</name>
    <dbReference type="NCBI Taxonomy" id="2823594"/>
    <lineage>
        <taxon>Viruses</taxon>
        <taxon>Duplodnaviria</taxon>
        <taxon>Heunggongvirae</taxon>
        <taxon>Uroviricota</taxon>
        <taxon>Caudoviricetes</taxon>
    </lineage>
</organism>
<evidence type="ECO:0000313" key="2">
    <source>
        <dbReference type="EMBL" id="DAD66177.1"/>
    </source>
</evidence>
<keyword evidence="1" id="KW-0175">Coiled coil</keyword>
<feature type="coiled-coil region" evidence="1">
    <location>
        <begin position="53"/>
        <end position="80"/>
    </location>
</feature>
<protein>
    <submittedName>
        <fullName evidence="2">Tail tape measure protein</fullName>
    </submittedName>
</protein>